<dbReference type="InterPro" id="IPR009003">
    <property type="entry name" value="Peptidase_S1_PA"/>
</dbReference>
<evidence type="ECO:0000256" key="1">
    <source>
        <dbReference type="SAM" id="SignalP"/>
    </source>
</evidence>
<name>A0AAW1USA7_9CUCU</name>
<keyword evidence="1" id="KW-0732">Signal</keyword>
<reference evidence="2 3" key="1">
    <citation type="submission" date="2023-03" db="EMBL/GenBank/DDBJ databases">
        <title>Genome insight into feeding habits of ladybird beetles.</title>
        <authorList>
            <person name="Li H.-S."/>
            <person name="Huang Y.-H."/>
            <person name="Pang H."/>
        </authorList>
    </citation>
    <scope>NUCLEOTIDE SEQUENCE [LARGE SCALE GENOMIC DNA]</scope>
    <source>
        <strain evidence="2">SYSU_2023b</strain>
        <tissue evidence="2">Whole body</tissue>
    </source>
</reference>
<feature type="signal peptide" evidence="1">
    <location>
        <begin position="1"/>
        <end position="20"/>
    </location>
</feature>
<evidence type="ECO:0000313" key="2">
    <source>
        <dbReference type="EMBL" id="KAK9882842.1"/>
    </source>
</evidence>
<dbReference type="SUPFAM" id="SSF50494">
    <property type="entry name" value="Trypsin-like serine proteases"/>
    <property type="match status" value="1"/>
</dbReference>
<dbReference type="Proteomes" id="UP001431783">
    <property type="component" value="Unassembled WGS sequence"/>
</dbReference>
<sequence>MAAQFRTILMLLILQESVTSSQQDCGRSVRRSRQPRFGSIGRIIQGKQSVRGAWPWQVSSYKNFTIS</sequence>
<evidence type="ECO:0000313" key="3">
    <source>
        <dbReference type="Proteomes" id="UP001431783"/>
    </source>
</evidence>
<protein>
    <submittedName>
        <fullName evidence="2">Uncharacterized protein</fullName>
    </submittedName>
</protein>
<proteinExistence type="predicted"/>
<gene>
    <name evidence="2" type="ORF">WA026_023541</name>
</gene>
<feature type="chain" id="PRO_5043564974" evidence="1">
    <location>
        <begin position="21"/>
        <end position="67"/>
    </location>
</feature>
<accession>A0AAW1USA7</accession>
<dbReference type="EMBL" id="JARQZJ010000085">
    <property type="protein sequence ID" value="KAK9882842.1"/>
    <property type="molecule type" value="Genomic_DNA"/>
</dbReference>
<dbReference type="AlphaFoldDB" id="A0AAW1USA7"/>
<keyword evidence="3" id="KW-1185">Reference proteome</keyword>
<organism evidence="2 3">
    <name type="scientific">Henosepilachna vigintioctopunctata</name>
    <dbReference type="NCBI Taxonomy" id="420089"/>
    <lineage>
        <taxon>Eukaryota</taxon>
        <taxon>Metazoa</taxon>
        <taxon>Ecdysozoa</taxon>
        <taxon>Arthropoda</taxon>
        <taxon>Hexapoda</taxon>
        <taxon>Insecta</taxon>
        <taxon>Pterygota</taxon>
        <taxon>Neoptera</taxon>
        <taxon>Endopterygota</taxon>
        <taxon>Coleoptera</taxon>
        <taxon>Polyphaga</taxon>
        <taxon>Cucujiformia</taxon>
        <taxon>Coccinelloidea</taxon>
        <taxon>Coccinellidae</taxon>
        <taxon>Epilachninae</taxon>
        <taxon>Epilachnini</taxon>
        <taxon>Henosepilachna</taxon>
    </lineage>
</organism>
<comment type="caution">
    <text evidence="2">The sequence shown here is derived from an EMBL/GenBank/DDBJ whole genome shotgun (WGS) entry which is preliminary data.</text>
</comment>